<reference evidence="5" key="1">
    <citation type="journal article" date="2021" name="Science">
        <title>Hunting the eagle killer: A cyanobacterial neurotoxin causes vacuolar myelinopathy.</title>
        <authorList>
            <person name="Breinlinger S."/>
            <person name="Phillips T.J."/>
            <person name="Haram B.N."/>
            <person name="Mares J."/>
            <person name="Martinez Yerena J.A."/>
            <person name="Hrouzek P."/>
            <person name="Sobotka R."/>
            <person name="Henderson W.M."/>
            <person name="Schmieder P."/>
            <person name="Williams S.M."/>
            <person name="Lauderdale J.D."/>
            <person name="Wilde H.D."/>
            <person name="Gerrin W."/>
            <person name="Kust A."/>
            <person name="Washington J.W."/>
            <person name="Wagner C."/>
            <person name="Geier B."/>
            <person name="Liebeke M."/>
            <person name="Enke H."/>
            <person name="Niedermeyer T.H.J."/>
            <person name="Wilde S.B."/>
        </authorList>
    </citation>
    <scope>NUCLEOTIDE SEQUENCE [LARGE SCALE GENOMIC DNA]</scope>
    <source>
        <strain evidence="5">Thurmond2011</strain>
    </source>
</reference>
<keyword evidence="3" id="KW-0472">Membrane</keyword>
<feature type="transmembrane region" description="Helical" evidence="3">
    <location>
        <begin position="71"/>
        <end position="94"/>
    </location>
</feature>
<protein>
    <submittedName>
        <fullName evidence="4">Uncharacterized protein</fullName>
    </submittedName>
</protein>
<keyword evidence="5" id="KW-1185">Reference proteome</keyword>
<feature type="transmembrane region" description="Helical" evidence="3">
    <location>
        <begin position="177"/>
        <end position="197"/>
    </location>
</feature>
<evidence type="ECO:0000256" key="1">
    <source>
        <dbReference type="SAM" id="Coils"/>
    </source>
</evidence>
<proteinExistence type="predicted"/>
<keyword evidence="1" id="KW-0175">Coiled coil</keyword>
<feature type="region of interest" description="Disordered" evidence="2">
    <location>
        <begin position="1"/>
        <end position="20"/>
    </location>
</feature>
<sequence length="260" mass="30634">MSANLGESKTSSRVADTEQLSEAEEIFEEQQRRYAEHQIQQEKKRERVEYQKKSTQRSNYINLKSVAISEILISLILVMIGFKSIDVVTLLIGLPRDYLDILEYLILFIQRVTFFIWIYRLHTDLKNIFYDYPITPIGAVFRYLFPIFLWGIWNTLSTFANRLQNEAVSLTDIAEKIRILTIYSYVLISIFFTIYLFSNNNLLKYINPTTTSKLLEISPFLYFFEVLINVSTNLVDLLLVKTITQAIIRKLKLQEYSYIK</sequence>
<evidence type="ECO:0000313" key="4">
    <source>
        <dbReference type="EMBL" id="MDR9896390.1"/>
    </source>
</evidence>
<accession>A0AAP5M8M0</accession>
<feature type="compositionally biased region" description="Polar residues" evidence="2">
    <location>
        <begin position="1"/>
        <end position="18"/>
    </location>
</feature>
<dbReference type="AlphaFoldDB" id="A0AAP5M8M0"/>
<dbReference type="EMBL" id="JAALHA020000008">
    <property type="protein sequence ID" value="MDR9896390.1"/>
    <property type="molecule type" value="Genomic_DNA"/>
</dbReference>
<feature type="transmembrane region" description="Helical" evidence="3">
    <location>
        <begin position="101"/>
        <end position="119"/>
    </location>
</feature>
<name>A0AAP5M8M0_9CYAN</name>
<evidence type="ECO:0000256" key="2">
    <source>
        <dbReference type="SAM" id="MobiDB-lite"/>
    </source>
</evidence>
<feature type="coiled-coil region" evidence="1">
    <location>
        <begin position="20"/>
        <end position="47"/>
    </location>
</feature>
<dbReference type="Proteomes" id="UP000667802">
    <property type="component" value="Unassembled WGS sequence"/>
</dbReference>
<evidence type="ECO:0000313" key="5">
    <source>
        <dbReference type="Proteomes" id="UP000667802"/>
    </source>
</evidence>
<organism evidence="4 5">
    <name type="scientific">Aetokthonos hydrillicola Thurmond2011</name>
    <dbReference type="NCBI Taxonomy" id="2712845"/>
    <lineage>
        <taxon>Bacteria</taxon>
        <taxon>Bacillati</taxon>
        <taxon>Cyanobacteriota</taxon>
        <taxon>Cyanophyceae</taxon>
        <taxon>Nostocales</taxon>
        <taxon>Hapalosiphonaceae</taxon>
        <taxon>Aetokthonos</taxon>
    </lineage>
</organism>
<feature type="transmembrane region" description="Helical" evidence="3">
    <location>
        <begin position="139"/>
        <end position="156"/>
    </location>
</feature>
<comment type="caution">
    <text evidence="4">The sequence shown here is derived from an EMBL/GenBank/DDBJ whole genome shotgun (WGS) entry which is preliminary data.</text>
</comment>
<keyword evidence="3" id="KW-0812">Transmembrane</keyword>
<feature type="transmembrane region" description="Helical" evidence="3">
    <location>
        <begin position="217"/>
        <end position="240"/>
    </location>
</feature>
<evidence type="ECO:0000256" key="3">
    <source>
        <dbReference type="SAM" id="Phobius"/>
    </source>
</evidence>
<dbReference type="RefSeq" id="WP_243902144.1">
    <property type="nucleotide sequence ID" value="NZ_CAWQFN010000502.1"/>
</dbReference>
<keyword evidence="3" id="KW-1133">Transmembrane helix</keyword>
<gene>
    <name evidence="4" type="ORF">G7B40_017760</name>
</gene>